<evidence type="ECO:0000313" key="6">
    <source>
        <dbReference type="Proteomes" id="UP000243797"/>
    </source>
</evidence>
<dbReference type="InterPro" id="IPR012677">
    <property type="entry name" value="Nucleotide-bd_a/b_plait_sf"/>
</dbReference>
<feature type="compositionally biased region" description="Polar residues" evidence="3">
    <location>
        <begin position="63"/>
        <end position="80"/>
    </location>
</feature>
<sequence>MSVYLLRRAAARGLQTKSFAFQQSSRSFISSSALVSRTQPQLRHQWQQTRRYSDEAEKKNESPAEQQSGETVTSEPSAETQKQEIVEESIATSEVTDGAHASATESSDANPMGMEPGDAAPEPQTTSAPASNTISSTLDSAKDVFGSAARTANRVASNAASSVTGSSGRGFGRDRENPHQPEATKILYVGNLFFDLTVERLKAAFSPIGNVVNCKIVTDTSGLSKGFGYVEFESVEEAARAIEELDQQELEGRRMAVQYHVRRTRTTERRGSSNPPSKTLFIGNMSFQMSDKDLNDLFRQVKNVLDVRVAIDRRSGQPRGFAHADFTDTASAEKAKSVLANKVVYGRQLRVDFGLPSVSPKQQ</sequence>
<organism evidence="5 6">
    <name type="scientific">Sphaceloma murrayae</name>
    <dbReference type="NCBI Taxonomy" id="2082308"/>
    <lineage>
        <taxon>Eukaryota</taxon>
        <taxon>Fungi</taxon>
        <taxon>Dikarya</taxon>
        <taxon>Ascomycota</taxon>
        <taxon>Pezizomycotina</taxon>
        <taxon>Dothideomycetes</taxon>
        <taxon>Dothideomycetidae</taxon>
        <taxon>Myriangiales</taxon>
        <taxon>Elsinoaceae</taxon>
        <taxon>Sphaceloma</taxon>
    </lineage>
</organism>
<keyword evidence="6" id="KW-1185">Reference proteome</keyword>
<comment type="caution">
    <text evidence="5">The sequence shown here is derived from an EMBL/GenBank/DDBJ whole genome shotgun (WGS) entry which is preliminary data.</text>
</comment>
<dbReference type="EMBL" id="NKHZ01000068">
    <property type="protein sequence ID" value="PNS15858.1"/>
    <property type="molecule type" value="Genomic_DNA"/>
</dbReference>
<evidence type="ECO:0000259" key="4">
    <source>
        <dbReference type="PROSITE" id="PS50102"/>
    </source>
</evidence>
<feature type="domain" description="RRM" evidence="4">
    <location>
        <begin position="278"/>
        <end position="356"/>
    </location>
</feature>
<reference evidence="5 6" key="1">
    <citation type="submission" date="2017-06" db="EMBL/GenBank/DDBJ databases">
        <title>Draft genome sequence of a variant of Elsinoe murrayae.</title>
        <authorList>
            <person name="Cheng Q."/>
        </authorList>
    </citation>
    <scope>NUCLEOTIDE SEQUENCE [LARGE SCALE GENOMIC DNA]</scope>
    <source>
        <strain evidence="5 6">CQ-2017a</strain>
    </source>
</reference>
<evidence type="ECO:0000313" key="5">
    <source>
        <dbReference type="EMBL" id="PNS15858.1"/>
    </source>
</evidence>
<dbReference type="SUPFAM" id="SSF54928">
    <property type="entry name" value="RNA-binding domain, RBD"/>
    <property type="match status" value="2"/>
</dbReference>
<feature type="compositionally biased region" description="Polar residues" evidence="3">
    <location>
        <begin position="123"/>
        <end position="134"/>
    </location>
</feature>
<feature type="domain" description="RRM" evidence="4">
    <location>
        <begin position="185"/>
        <end position="262"/>
    </location>
</feature>
<dbReference type="OrthoDB" id="6730379at2759"/>
<feature type="compositionally biased region" description="Polar residues" evidence="3">
    <location>
        <begin position="38"/>
        <end position="50"/>
    </location>
</feature>
<dbReference type="CDD" id="cd00590">
    <property type="entry name" value="RRM_SF"/>
    <property type="match status" value="1"/>
</dbReference>
<dbReference type="InParanoid" id="A0A2K1QL20"/>
<protein>
    <recommendedName>
        <fullName evidence="4">RRM domain-containing protein</fullName>
    </recommendedName>
</protein>
<feature type="region of interest" description="Disordered" evidence="3">
    <location>
        <begin position="151"/>
        <end position="179"/>
    </location>
</feature>
<dbReference type="InterPro" id="IPR035979">
    <property type="entry name" value="RBD_domain_sf"/>
</dbReference>
<dbReference type="PANTHER" id="PTHR48027">
    <property type="entry name" value="HETEROGENEOUS NUCLEAR RIBONUCLEOPROTEIN 87F-RELATED"/>
    <property type="match status" value="1"/>
</dbReference>
<evidence type="ECO:0000256" key="2">
    <source>
        <dbReference type="PROSITE-ProRule" id="PRU00176"/>
    </source>
</evidence>
<gene>
    <name evidence="5" type="ORF">CAC42_4310</name>
</gene>
<dbReference type="STRING" id="2082308.A0A2K1QL20"/>
<feature type="compositionally biased region" description="Low complexity" evidence="3">
    <location>
        <begin position="151"/>
        <end position="164"/>
    </location>
</feature>
<dbReference type="GO" id="GO:0003723">
    <property type="term" value="F:RNA binding"/>
    <property type="evidence" value="ECO:0007669"/>
    <property type="project" value="UniProtKB-UniRule"/>
</dbReference>
<feature type="region of interest" description="Disordered" evidence="3">
    <location>
        <begin position="30"/>
        <end position="134"/>
    </location>
</feature>
<keyword evidence="1 2" id="KW-0694">RNA-binding</keyword>
<dbReference type="InterPro" id="IPR052462">
    <property type="entry name" value="SLIRP/GR-RBP-like"/>
</dbReference>
<dbReference type="AlphaFoldDB" id="A0A2K1QL20"/>
<feature type="compositionally biased region" description="Basic and acidic residues" evidence="3">
    <location>
        <begin position="51"/>
        <end position="62"/>
    </location>
</feature>
<evidence type="ECO:0000256" key="3">
    <source>
        <dbReference type="SAM" id="MobiDB-lite"/>
    </source>
</evidence>
<dbReference type="Proteomes" id="UP000243797">
    <property type="component" value="Unassembled WGS sequence"/>
</dbReference>
<dbReference type="Gene3D" id="3.30.70.330">
    <property type="match status" value="2"/>
</dbReference>
<dbReference type="PROSITE" id="PS50102">
    <property type="entry name" value="RRM"/>
    <property type="match status" value="2"/>
</dbReference>
<proteinExistence type="predicted"/>
<dbReference type="Pfam" id="PF00076">
    <property type="entry name" value="RRM_1"/>
    <property type="match status" value="2"/>
</dbReference>
<name>A0A2K1QL20_9PEZI</name>
<accession>A0A2K1QL20</accession>
<dbReference type="InterPro" id="IPR000504">
    <property type="entry name" value="RRM_dom"/>
</dbReference>
<dbReference type="SMART" id="SM00360">
    <property type="entry name" value="RRM"/>
    <property type="match status" value="2"/>
</dbReference>
<evidence type="ECO:0000256" key="1">
    <source>
        <dbReference type="ARBA" id="ARBA00022884"/>
    </source>
</evidence>